<dbReference type="RefSeq" id="WP_200334109.1">
    <property type="nucleotide sequence ID" value="NZ_CP066786.1"/>
</dbReference>
<dbReference type="EMBL" id="CP066786">
    <property type="protein sequence ID" value="QQM29287.1"/>
    <property type="molecule type" value="Genomic_DNA"/>
</dbReference>
<accession>A0A7T7HHL4</accession>
<dbReference type="Gene3D" id="2.40.50.230">
    <property type="entry name" value="Gp5 N-terminal domain"/>
    <property type="match status" value="1"/>
</dbReference>
<proteinExistence type="predicted"/>
<organism evidence="2 3">
    <name type="scientific">Martelella lutilitoris</name>
    <dbReference type="NCBI Taxonomy" id="2583532"/>
    <lineage>
        <taxon>Bacteria</taxon>
        <taxon>Pseudomonadati</taxon>
        <taxon>Pseudomonadota</taxon>
        <taxon>Alphaproteobacteria</taxon>
        <taxon>Hyphomicrobiales</taxon>
        <taxon>Aurantimonadaceae</taxon>
        <taxon>Martelella</taxon>
    </lineage>
</organism>
<feature type="domain" description="Phage protein Gp138 N-terminal" evidence="1">
    <location>
        <begin position="31"/>
        <end position="121"/>
    </location>
</feature>
<name>A0A7T7HHL4_9HYPH</name>
<gene>
    <name evidence="2" type="ORF">JET14_13215</name>
</gene>
<dbReference type="KEGG" id="mlut:JET14_13215"/>
<evidence type="ECO:0000313" key="3">
    <source>
        <dbReference type="Proteomes" id="UP000596083"/>
    </source>
</evidence>
<reference evidence="2 3" key="1">
    <citation type="submission" date="2020-12" db="EMBL/GenBank/DDBJ databases">
        <authorList>
            <person name="Zheng R.K."/>
            <person name="Sun C.M."/>
        </authorList>
    </citation>
    <scope>NUCLEOTIDE SEQUENCE [LARGE SCALE GENOMIC DNA]</scope>
    <source>
        <strain evidence="2 3">ZRK001</strain>
    </source>
</reference>
<evidence type="ECO:0000313" key="2">
    <source>
        <dbReference type="EMBL" id="QQM29287.1"/>
    </source>
</evidence>
<dbReference type="InterPro" id="IPR037026">
    <property type="entry name" value="Vgr_OB-fold_dom_sf"/>
</dbReference>
<dbReference type="Proteomes" id="UP000596083">
    <property type="component" value="Chromosome"/>
</dbReference>
<sequence length="220" mass="22766">MPGYIGKATNRPEDTIGQIAEGERNAMWGPIPGEVLDYDAASGTATVRPLYKWTGPDGQAIDLPDLFEVPVDQPRTGNAGLTFPVPAGTRVMLTPQMRATEAYEGGSDATATDARAFHLSTMRASLAGGDSLSSALPGADGDNTHLRFSTSGEFGIKGSPDGKIQMTGAEGDIIDLLAEVCETLGVLTTTVSSGSSAGTWPITQQAALAALAARLRAMVL</sequence>
<evidence type="ECO:0000259" key="1">
    <source>
        <dbReference type="Pfam" id="PF18352"/>
    </source>
</evidence>
<protein>
    <recommendedName>
        <fullName evidence="1">Phage protein Gp138 N-terminal domain-containing protein</fullName>
    </recommendedName>
</protein>
<dbReference type="InterPro" id="IPR041599">
    <property type="entry name" value="Gp138_N"/>
</dbReference>
<dbReference type="Pfam" id="PF18352">
    <property type="entry name" value="Gp138_N"/>
    <property type="match status" value="1"/>
</dbReference>
<dbReference type="AlphaFoldDB" id="A0A7T7HHL4"/>